<dbReference type="EMBL" id="CAJVOS010000104">
    <property type="protein sequence ID" value="CAG8294040.1"/>
    <property type="molecule type" value="Genomic_DNA"/>
</dbReference>
<dbReference type="PANTHER" id="PTHR10039">
    <property type="entry name" value="AMELOGENIN"/>
    <property type="match status" value="1"/>
</dbReference>
<evidence type="ECO:0000259" key="2">
    <source>
        <dbReference type="Pfam" id="PF24883"/>
    </source>
</evidence>
<dbReference type="OrthoDB" id="4772757at2759"/>
<feature type="domain" description="Nephrocystin 3-like N-terminal" evidence="2">
    <location>
        <begin position="118"/>
        <end position="160"/>
    </location>
</feature>
<name>A0A9W4N8U6_PENOL</name>
<accession>A0A9W4N8U6</accession>
<evidence type="ECO:0000256" key="1">
    <source>
        <dbReference type="ARBA" id="ARBA00022737"/>
    </source>
</evidence>
<protein>
    <recommendedName>
        <fullName evidence="2">Nephrocystin 3-like N-terminal domain-containing protein</fullName>
    </recommendedName>
</protein>
<sequence length="167" mass="18816">MLLRSSRVQTECEKFRAEPNLCLESRIQFAGRRVSYPFRKSTLRKIEEDAGHIRGSVSFSLDILQLKSNNRIEDGVSAVRSLLERTHSRQTSFAIRAWLQAPDISVNHNVVYPKHHPNTGLWLTNGPQFANWLVERSSFLWLNGFAGCGKSVLCAAAIQSTFRGDAA</sequence>
<dbReference type="PANTHER" id="PTHR10039:SF16">
    <property type="entry name" value="GPI INOSITOL-DEACYLASE"/>
    <property type="match status" value="1"/>
</dbReference>
<gene>
    <name evidence="3" type="ORF">POLS_LOCUS9756</name>
</gene>
<dbReference type="AlphaFoldDB" id="A0A9W4N8U6"/>
<organism evidence="3 4">
    <name type="scientific">Penicillium olsonii</name>
    <dbReference type="NCBI Taxonomy" id="99116"/>
    <lineage>
        <taxon>Eukaryota</taxon>
        <taxon>Fungi</taxon>
        <taxon>Dikarya</taxon>
        <taxon>Ascomycota</taxon>
        <taxon>Pezizomycotina</taxon>
        <taxon>Eurotiomycetes</taxon>
        <taxon>Eurotiomycetidae</taxon>
        <taxon>Eurotiales</taxon>
        <taxon>Aspergillaceae</taxon>
        <taxon>Penicillium</taxon>
    </lineage>
</organism>
<dbReference type="Pfam" id="PF24883">
    <property type="entry name" value="NPHP3_N"/>
    <property type="match status" value="1"/>
</dbReference>
<reference evidence="3" key="1">
    <citation type="submission" date="2021-07" db="EMBL/GenBank/DDBJ databases">
        <authorList>
            <person name="Branca A.L. A."/>
        </authorList>
    </citation>
    <scope>NUCLEOTIDE SEQUENCE</scope>
</reference>
<evidence type="ECO:0000313" key="4">
    <source>
        <dbReference type="Proteomes" id="UP001153618"/>
    </source>
</evidence>
<keyword evidence="1" id="KW-0677">Repeat</keyword>
<evidence type="ECO:0000313" key="3">
    <source>
        <dbReference type="EMBL" id="CAG8294040.1"/>
    </source>
</evidence>
<dbReference type="InterPro" id="IPR056884">
    <property type="entry name" value="NPHP3-like_N"/>
</dbReference>
<proteinExistence type="predicted"/>
<dbReference type="Proteomes" id="UP001153618">
    <property type="component" value="Unassembled WGS sequence"/>
</dbReference>
<comment type="caution">
    <text evidence="3">The sequence shown here is derived from an EMBL/GenBank/DDBJ whole genome shotgun (WGS) entry which is preliminary data.</text>
</comment>
<keyword evidence="4" id="KW-1185">Reference proteome</keyword>